<dbReference type="OrthoDB" id="6629168at2759"/>
<dbReference type="PANTHER" id="PTHR46113">
    <property type="entry name" value="SNAC DOMAIN-CONTAINING PROTEIN"/>
    <property type="match status" value="1"/>
</dbReference>
<sequence length="134" mass="15708">MVKALKKKPIKNPTKRLIIQPNQIDNTFLEKNIDEFLSESSLKLFSRFKINDGFLKNDPKSWESNTDFVNAKHIINSLTIIKDTVERTVKLMDNFNASLTLDEEQKQYVLLCVQEHRKTYPNCKKSTLQQQHNI</sequence>
<evidence type="ECO:0000313" key="1">
    <source>
        <dbReference type="Proteomes" id="UP000694846"/>
    </source>
</evidence>
<dbReference type="AlphaFoldDB" id="A0A8B8GI97"/>
<organism evidence="1 2">
    <name type="scientific">Sipha flava</name>
    <name type="common">yellow sugarcane aphid</name>
    <dbReference type="NCBI Taxonomy" id="143950"/>
    <lineage>
        <taxon>Eukaryota</taxon>
        <taxon>Metazoa</taxon>
        <taxon>Ecdysozoa</taxon>
        <taxon>Arthropoda</taxon>
        <taxon>Hexapoda</taxon>
        <taxon>Insecta</taxon>
        <taxon>Pterygota</taxon>
        <taxon>Neoptera</taxon>
        <taxon>Paraneoptera</taxon>
        <taxon>Hemiptera</taxon>
        <taxon>Sternorrhyncha</taxon>
        <taxon>Aphidomorpha</taxon>
        <taxon>Aphidoidea</taxon>
        <taxon>Aphididae</taxon>
        <taxon>Sipha</taxon>
    </lineage>
</organism>
<proteinExistence type="predicted"/>
<reference evidence="2" key="1">
    <citation type="submission" date="2025-08" db="UniProtKB">
        <authorList>
            <consortium name="RefSeq"/>
        </authorList>
    </citation>
    <scope>IDENTIFICATION</scope>
    <source>
        <tissue evidence="2">Whole body</tissue>
    </source>
</reference>
<dbReference type="Proteomes" id="UP000694846">
    <property type="component" value="Unplaced"/>
</dbReference>
<protein>
    <submittedName>
        <fullName evidence="2">Uncharacterized protein LOC112692313</fullName>
    </submittedName>
</protein>
<dbReference type="GeneID" id="112692313"/>
<gene>
    <name evidence="2" type="primary">LOC112692313</name>
</gene>
<evidence type="ECO:0000313" key="2">
    <source>
        <dbReference type="RefSeq" id="XP_025422728.1"/>
    </source>
</evidence>
<dbReference type="RefSeq" id="XP_025422728.1">
    <property type="nucleotide sequence ID" value="XM_025566943.1"/>
</dbReference>
<name>A0A8B8GI97_9HEMI</name>
<keyword evidence="1" id="KW-1185">Reference proteome</keyword>
<dbReference type="PANTHER" id="PTHR46113:SF1">
    <property type="entry name" value="PEPTIDASE M17 LEUCYL AMINOPEPTIDASE N-TERMINAL DOMAIN-CONTAINING PROTEIN"/>
    <property type="match status" value="1"/>
</dbReference>
<accession>A0A8B8GI97</accession>